<organism evidence="6 7">
    <name type="scientific">Pseudomaricurvus hydrocarbonicus</name>
    <dbReference type="NCBI Taxonomy" id="1470433"/>
    <lineage>
        <taxon>Bacteria</taxon>
        <taxon>Pseudomonadati</taxon>
        <taxon>Pseudomonadota</taxon>
        <taxon>Gammaproteobacteria</taxon>
        <taxon>Cellvibrionales</taxon>
        <taxon>Cellvibrionaceae</taxon>
        <taxon>Pseudomaricurvus</taxon>
    </lineage>
</organism>
<sequence>MQVARAIAFYAFMSITAIVFGVIGIVMPLTPYRFRSRFFISFNRVMLWALKHICGVTCRVRGMENLPQGQPFVIMAKHQSTWEAIFFQWFFHPTSIILKKELLKIPFFGWGLAQCRPIAIDRSNPKEALKKVKTYGQKRLDEGNNVLVFPEGTRTPVGKAGNYARSGADIAINASAPLIPVAHNAGVYWPMKKWLKNPGTIEVVIGAAIATEGRTSKVVTAEAKDWIEAEVAKMAQQSPVH</sequence>
<keyword evidence="4" id="KW-0472">Membrane</keyword>
<protein>
    <submittedName>
        <fullName evidence="6">1-acyl-sn-glycerol-3-phosphate acyltransferase</fullName>
    </submittedName>
</protein>
<evidence type="ECO:0000256" key="4">
    <source>
        <dbReference type="SAM" id="Phobius"/>
    </source>
</evidence>
<evidence type="ECO:0000259" key="5">
    <source>
        <dbReference type="SMART" id="SM00563"/>
    </source>
</evidence>
<dbReference type="Proteomes" id="UP000787472">
    <property type="component" value="Unassembled WGS sequence"/>
</dbReference>
<dbReference type="RefSeq" id="WP_167191450.1">
    <property type="nucleotide sequence ID" value="NZ_JAAONZ010000022.1"/>
</dbReference>
<dbReference type="EMBL" id="JAAONZ010000022">
    <property type="protein sequence ID" value="NHO67930.1"/>
    <property type="molecule type" value="Genomic_DNA"/>
</dbReference>
<gene>
    <name evidence="6" type="ORF">G8770_20475</name>
</gene>
<evidence type="ECO:0000313" key="7">
    <source>
        <dbReference type="Proteomes" id="UP000787472"/>
    </source>
</evidence>
<evidence type="ECO:0000256" key="3">
    <source>
        <dbReference type="ARBA" id="ARBA00023315"/>
    </source>
</evidence>
<accession>A0A9E5MPD1</accession>
<proteinExistence type="predicted"/>
<reference evidence="6" key="1">
    <citation type="submission" date="2020-03" db="EMBL/GenBank/DDBJ databases">
        <authorList>
            <person name="Guo F."/>
        </authorList>
    </citation>
    <scope>NUCLEOTIDE SEQUENCE</scope>
    <source>
        <strain evidence="6">JCM 30134</strain>
    </source>
</reference>
<dbReference type="GO" id="GO:0003841">
    <property type="term" value="F:1-acylglycerol-3-phosphate O-acyltransferase activity"/>
    <property type="evidence" value="ECO:0007669"/>
    <property type="project" value="TreeGrafter"/>
</dbReference>
<dbReference type="Pfam" id="PF01553">
    <property type="entry name" value="Acyltransferase"/>
    <property type="match status" value="1"/>
</dbReference>
<dbReference type="GO" id="GO:0006654">
    <property type="term" value="P:phosphatidic acid biosynthetic process"/>
    <property type="evidence" value="ECO:0007669"/>
    <property type="project" value="TreeGrafter"/>
</dbReference>
<dbReference type="CDD" id="cd07989">
    <property type="entry name" value="LPLAT_AGPAT-like"/>
    <property type="match status" value="1"/>
</dbReference>
<dbReference type="SUPFAM" id="SSF69593">
    <property type="entry name" value="Glycerol-3-phosphate (1)-acyltransferase"/>
    <property type="match status" value="1"/>
</dbReference>
<name>A0A9E5MPD1_9GAMM</name>
<evidence type="ECO:0000256" key="1">
    <source>
        <dbReference type="ARBA" id="ARBA00005189"/>
    </source>
</evidence>
<feature type="transmembrane region" description="Helical" evidence="4">
    <location>
        <begin position="6"/>
        <end position="29"/>
    </location>
</feature>
<keyword evidence="2" id="KW-0808">Transferase</keyword>
<comment type="pathway">
    <text evidence="1">Lipid metabolism.</text>
</comment>
<evidence type="ECO:0000313" key="6">
    <source>
        <dbReference type="EMBL" id="NHO67930.1"/>
    </source>
</evidence>
<feature type="domain" description="Phospholipid/glycerol acyltransferase" evidence="5">
    <location>
        <begin position="72"/>
        <end position="186"/>
    </location>
</feature>
<dbReference type="PANTHER" id="PTHR10434:SF40">
    <property type="entry name" value="1-ACYL-SN-GLYCEROL-3-PHOSPHATE ACYLTRANSFERASE"/>
    <property type="match status" value="1"/>
</dbReference>
<dbReference type="SMART" id="SM00563">
    <property type="entry name" value="PlsC"/>
    <property type="match status" value="1"/>
</dbReference>
<keyword evidence="7" id="KW-1185">Reference proteome</keyword>
<keyword evidence="4" id="KW-1133">Transmembrane helix</keyword>
<keyword evidence="4" id="KW-0812">Transmembrane</keyword>
<dbReference type="InterPro" id="IPR002123">
    <property type="entry name" value="Plipid/glycerol_acylTrfase"/>
</dbReference>
<dbReference type="PANTHER" id="PTHR10434">
    <property type="entry name" value="1-ACYL-SN-GLYCEROL-3-PHOSPHATE ACYLTRANSFERASE"/>
    <property type="match status" value="1"/>
</dbReference>
<evidence type="ECO:0000256" key="2">
    <source>
        <dbReference type="ARBA" id="ARBA00022679"/>
    </source>
</evidence>
<dbReference type="AlphaFoldDB" id="A0A9E5MPD1"/>
<comment type="caution">
    <text evidence="6">The sequence shown here is derived from an EMBL/GenBank/DDBJ whole genome shotgun (WGS) entry which is preliminary data.</text>
</comment>
<keyword evidence="3 6" id="KW-0012">Acyltransferase</keyword>